<dbReference type="InterPro" id="IPR011010">
    <property type="entry name" value="DNA_brk_join_enz"/>
</dbReference>
<dbReference type="InterPro" id="IPR044068">
    <property type="entry name" value="CB"/>
</dbReference>
<dbReference type="GO" id="GO:0006310">
    <property type="term" value="P:DNA recombination"/>
    <property type="evidence" value="ECO:0007669"/>
    <property type="project" value="UniProtKB-KW"/>
</dbReference>
<keyword evidence="3" id="KW-0233">DNA recombination</keyword>
<gene>
    <name evidence="8" type="primary">xerC</name>
    <name evidence="8" type="ORF">GCM10011374_23490</name>
</gene>
<dbReference type="PANTHER" id="PTHR30349">
    <property type="entry name" value="PHAGE INTEGRASE-RELATED"/>
    <property type="match status" value="1"/>
</dbReference>
<dbReference type="EMBL" id="BMEQ01000012">
    <property type="protein sequence ID" value="GGG59931.1"/>
    <property type="molecule type" value="Genomic_DNA"/>
</dbReference>
<comment type="similarity">
    <text evidence="1">Belongs to the 'phage' integrase family.</text>
</comment>
<evidence type="ECO:0000256" key="1">
    <source>
        <dbReference type="ARBA" id="ARBA00008857"/>
    </source>
</evidence>
<proteinExistence type="inferred from homology"/>
<dbReference type="Proteomes" id="UP000638848">
    <property type="component" value="Unassembled WGS sequence"/>
</dbReference>
<name>A0A917LWJ2_9MICC</name>
<feature type="domain" description="Core-binding (CB)" evidence="7">
    <location>
        <begin position="10"/>
        <end position="125"/>
    </location>
</feature>
<dbReference type="Pfam" id="PF00589">
    <property type="entry name" value="Phage_integrase"/>
    <property type="match status" value="1"/>
</dbReference>
<dbReference type="GO" id="GO:0003677">
    <property type="term" value="F:DNA binding"/>
    <property type="evidence" value="ECO:0007669"/>
    <property type="project" value="UniProtKB-UniRule"/>
</dbReference>
<comment type="caution">
    <text evidence="8">The sequence shown here is derived from an EMBL/GenBank/DDBJ whole genome shotgun (WGS) entry which is preliminary data.</text>
</comment>
<dbReference type="SUPFAM" id="SSF56349">
    <property type="entry name" value="DNA breaking-rejoining enzymes"/>
    <property type="match status" value="1"/>
</dbReference>
<evidence type="ECO:0000259" key="6">
    <source>
        <dbReference type="PROSITE" id="PS51898"/>
    </source>
</evidence>
<evidence type="ECO:0000313" key="8">
    <source>
        <dbReference type="EMBL" id="GGG59931.1"/>
    </source>
</evidence>
<keyword evidence="2 4" id="KW-0238">DNA-binding</keyword>
<dbReference type="InterPro" id="IPR013762">
    <property type="entry name" value="Integrase-like_cat_sf"/>
</dbReference>
<dbReference type="PROSITE" id="PS51898">
    <property type="entry name" value="TYR_RECOMBINASE"/>
    <property type="match status" value="1"/>
</dbReference>
<dbReference type="InterPro" id="IPR010998">
    <property type="entry name" value="Integrase_recombinase_N"/>
</dbReference>
<sequence>MALPPTPTVIPLHEAVGRYLESCRRRAAIRRLSPATVTNYTVDLHRFLELLPAAGEHTTESVTGAHVDEALLAYVNTADHRIKPAPGEQVADPRKRMAATDAGAKAPGSTLRMRRTLSRFFAYCVEQSWATVSPMRTSEMEPKDEGKLRVERTSLDLEQAKALLAHGPGDAKSNPHHDRDAIALGLMGVLGLRAGEIVAADADHLTRATPTASASVQIYGKGRTWRTVPLPPWLEELIVAYRTRLGTGAPAPLLLSPTGKRLAVRDIERLLERAVKRTRAADPARARAVVPHGLRHTAATLMLAEGWDVKVVAQLLGHTTVHTTSKYLDELPGELSVAVNAHPLTPGPRQ</sequence>
<dbReference type="CDD" id="cd00397">
    <property type="entry name" value="DNA_BRE_C"/>
    <property type="match status" value="1"/>
</dbReference>
<evidence type="ECO:0000313" key="9">
    <source>
        <dbReference type="Proteomes" id="UP000638848"/>
    </source>
</evidence>
<dbReference type="Gene3D" id="1.10.150.130">
    <property type="match status" value="1"/>
</dbReference>
<dbReference type="InterPro" id="IPR050090">
    <property type="entry name" value="Tyrosine_recombinase_XerCD"/>
</dbReference>
<reference evidence="8" key="1">
    <citation type="journal article" date="2014" name="Int. J. Syst. Evol. Microbiol.">
        <title>Complete genome sequence of Corynebacterium casei LMG S-19264T (=DSM 44701T), isolated from a smear-ripened cheese.</title>
        <authorList>
            <consortium name="US DOE Joint Genome Institute (JGI-PGF)"/>
            <person name="Walter F."/>
            <person name="Albersmeier A."/>
            <person name="Kalinowski J."/>
            <person name="Ruckert C."/>
        </authorList>
    </citation>
    <scope>NUCLEOTIDE SEQUENCE</scope>
    <source>
        <strain evidence="8">CGMCC 1.12187</strain>
    </source>
</reference>
<dbReference type="PROSITE" id="PS51900">
    <property type="entry name" value="CB"/>
    <property type="match status" value="1"/>
</dbReference>
<evidence type="ECO:0000256" key="3">
    <source>
        <dbReference type="ARBA" id="ARBA00023172"/>
    </source>
</evidence>
<evidence type="ECO:0000256" key="4">
    <source>
        <dbReference type="PROSITE-ProRule" id="PRU01248"/>
    </source>
</evidence>
<feature type="domain" description="Tyr recombinase" evidence="6">
    <location>
        <begin position="150"/>
        <end position="340"/>
    </location>
</feature>
<evidence type="ECO:0000256" key="5">
    <source>
        <dbReference type="SAM" id="MobiDB-lite"/>
    </source>
</evidence>
<feature type="region of interest" description="Disordered" evidence="5">
    <location>
        <begin position="84"/>
        <end position="109"/>
    </location>
</feature>
<dbReference type="Gene3D" id="1.10.443.10">
    <property type="entry name" value="Intergrase catalytic core"/>
    <property type="match status" value="1"/>
</dbReference>
<evidence type="ECO:0000259" key="7">
    <source>
        <dbReference type="PROSITE" id="PS51900"/>
    </source>
</evidence>
<dbReference type="InterPro" id="IPR002104">
    <property type="entry name" value="Integrase_catalytic"/>
</dbReference>
<reference evidence="8" key="2">
    <citation type="submission" date="2020-09" db="EMBL/GenBank/DDBJ databases">
        <authorList>
            <person name="Sun Q."/>
            <person name="Zhou Y."/>
        </authorList>
    </citation>
    <scope>NUCLEOTIDE SEQUENCE</scope>
    <source>
        <strain evidence="8">CGMCC 1.12187</strain>
    </source>
</reference>
<keyword evidence="9" id="KW-1185">Reference proteome</keyword>
<dbReference type="AlphaFoldDB" id="A0A917LWJ2"/>
<protein>
    <submittedName>
        <fullName evidence="8">Tyrosine recombinase XerC</fullName>
    </submittedName>
</protein>
<dbReference type="PANTHER" id="PTHR30349:SF41">
    <property type="entry name" value="INTEGRASE_RECOMBINASE PROTEIN MJ0367-RELATED"/>
    <property type="match status" value="1"/>
</dbReference>
<organism evidence="8 9">
    <name type="scientific">Kocuria dechangensis</name>
    <dbReference type="NCBI Taxonomy" id="1176249"/>
    <lineage>
        <taxon>Bacteria</taxon>
        <taxon>Bacillati</taxon>
        <taxon>Actinomycetota</taxon>
        <taxon>Actinomycetes</taxon>
        <taxon>Micrococcales</taxon>
        <taxon>Micrococcaceae</taxon>
        <taxon>Kocuria</taxon>
    </lineage>
</organism>
<dbReference type="GO" id="GO:0015074">
    <property type="term" value="P:DNA integration"/>
    <property type="evidence" value="ECO:0007669"/>
    <property type="project" value="InterPro"/>
</dbReference>
<evidence type="ECO:0000256" key="2">
    <source>
        <dbReference type="ARBA" id="ARBA00023125"/>
    </source>
</evidence>
<accession>A0A917LWJ2</accession>